<organism evidence="1 2">
    <name type="scientific">Halomonas huangheensis</name>
    <dbReference type="NCBI Taxonomy" id="1178482"/>
    <lineage>
        <taxon>Bacteria</taxon>
        <taxon>Pseudomonadati</taxon>
        <taxon>Pseudomonadota</taxon>
        <taxon>Gammaproteobacteria</taxon>
        <taxon>Oceanospirillales</taxon>
        <taxon>Halomonadaceae</taxon>
        <taxon>Halomonas</taxon>
    </lineage>
</organism>
<dbReference type="Proteomes" id="UP000019113">
    <property type="component" value="Unassembled WGS sequence"/>
</dbReference>
<comment type="caution">
    <text evidence="1">The sequence shown here is derived from an EMBL/GenBank/DDBJ whole genome shotgun (WGS) entry which is preliminary data.</text>
</comment>
<dbReference type="EMBL" id="AVBC01000055">
    <property type="protein sequence ID" value="ERL49271.1"/>
    <property type="molecule type" value="Genomic_DNA"/>
</dbReference>
<dbReference type="AlphaFoldDB" id="W1N283"/>
<sequence length="39" mass="4255">MIIASRTMFVYDQGMVPGMMFRKSAASSSVPISDDAGWL</sequence>
<keyword evidence="2" id="KW-1185">Reference proteome</keyword>
<proteinExistence type="predicted"/>
<protein>
    <submittedName>
        <fullName evidence="1">Uncharacterized protein</fullName>
    </submittedName>
</protein>
<gene>
    <name evidence="1" type="ORF">BJB45_07295</name>
</gene>
<accession>W1N283</accession>
<evidence type="ECO:0000313" key="2">
    <source>
        <dbReference type="Proteomes" id="UP000019113"/>
    </source>
</evidence>
<evidence type="ECO:0000313" key="1">
    <source>
        <dbReference type="EMBL" id="ERL49271.1"/>
    </source>
</evidence>
<name>W1N283_9GAMM</name>
<dbReference type="PATRIC" id="fig|1178482.3.peg.4052"/>
<reference evidence="1 2" key="1">
    <citation type="submission" date="2013-08" db="EMBL/GenBank/DDBJ databases">
        <title>draft genome of Halomonas huanghegensis, strain BJGMM-B45T.</title>
        <authorList>
            <person name="Miao C."/>
            <person name="Wan Y."/>
            <person name="Jin W."/>
        </authorList>
    </citation>
    <scope>NUCLEOTIDE SEQUENCE [LARGE SCALE GENOMIC DNA]</scope>
    <source>
        <strain evidence="1 2">BJGMM-B45</strain>
    </source>
</reference>